<dbReference type="Pfam" id="PF00653">
    <property type="entry name" value="BIR"/>
    <property type="match status" value="1"/>
</dbReference>
<reference evidence="2" key="1">
    <citation type="journal article" date="2014" name="Genome Announc.">
        <title>Draft genome sequence of Colletotrichum sublineola, a destructive pathogen of cultivated sorghum.</title>
        <authorList>
            <person name="Baroncelli R."/>
            <person name="Sanz-Martin J.M."/>
            <person name="Rech G.E."/>
            <person name="Sukno S.A."/>
            <person name="Thon M.R."/>
        </authorList>
    </citation>
    <scope>NUCLEOTIDE SEQUENCE [LARGE SCALE GENOMIC DNA]</scope>
    <source>
        <strain evidence="2">TX430BB</strain>
    </source>
</reference>
<dbReference type="InterPro" id="IPR001370">
    <property type="entry name" value="BIR_rpt"/>
</dbReference>
<protein>
    <recommendedName>
        <fullName evidence="3">Baculoviral IAP repeat-containing protein 3</fullName>
    </recommendedName>
</protein>
<name>A0A066X607_COLSU</name>
<sequence>MYNDGQRLRQHVLVPPQSIDMDMLIVTGLAAIEYRAKYKKDSYKAGGILAFISQAASSALSTAAEFPAMDEFCVRLLSFFDRGTDGKPGRWPHPALSPEDMAGAGFRLQGSQLKSGDNVICDFCKLQAWRWETKDDPFHQHQDASPNCEYVTSDLFKEHHDVFVRKQQLEVKEIDQRPLTPPATPTKRSYKPRRRMALSQIATVYESAPTHQATQGSLNLQGQSKMAAEVSLTAGSVDVVIRVYEQGDRSHKRFRLE</sequence>
<organism evidence="1 2">
    <name type="scientific">Colletotrichum sublineola</name>
    <name type="common">Sorghum anthracnose fungus</name>
    <dbReference type="NCBI Taxonomy" id="1173701"/>
    <lineage>
        <taxon>Eukaryota</taxon>
        <taxon>Fungi</taxon>
        <taxon>Dikarya</taxon>
        <taxon>Ascomycota</taxon>
        <taxon>Pezizomycotina</taxon>
        <taxon>Sordariomycetes</taxon>
        <taxon>Hypocreomycetidae</taxon>
        <taxon>Glomerellales</taxon>
        <taxon>Glomerellaceae</taxon>
        <taxon>Colletotrichum</taxon>
        <taxon>Colletotrichum graminicola species complex</taxon>
    </lineage>
</organism>
<dbReference type="SMART" id="SM00238">
    <property type="entry name" value="BIR"/>
    <property type="match status" value="1"/>
</dbReference>
<dbReference type="Gene3D" id="1.10.1170.10">
    <property type="entry name" value="Inhibitor Of Apoptosis Protein (2mihbC-IAP-1), Chain A"/>
    <property type="match status" value="1"/>
</dbReference>
<comment type="caution">
    <text evidence="1">The sequence shown here is derived from an EMBL/GenBank/DDBJ whole genome shotgun (WGS) entry which is preliminary data.</text>
</comment>
<proteinExistence type="predicted"/>
<evidence type="ECO:0000313" key="1">
    <source>
        <dbReference type="EMBL" id="KDN64387.1"/>
    </source>
</evidence>
<dbReference type="PROSITE" id="PS50143">
    <property type="entry name" value="BIR_REPEAT_2"/>
    <property type="match status" value="1"/>
</dbReference>
<dbReference type="STRING" id="1173701.A0A066X607"/>
<accession>A0A066X607</accession>
<dbReference type="OrthoDB" id="2196114at2759"/>
<dbReference type="Proteomes" id="UP000027238">
    <property type="component" value="Unassembled WGS sequence"/>
</dbReference>
<dbReference type="eggNOG" id="ENOG502SX8R">
    <property type="taxonomic scope" value="Eukaryota"/>
</dbReference>
<evidence type="ECO:0008006" key="3">
    <source>
        <dbReference type="Google" id="ProtNLM"/>
    </source>
</evidence>
<dbReference type="HOGENOM" id="CLU_094646_0_0_1"/>
<dbReference type="PANTHER" id="PTHR10044:SF139">
    <property type="entry name" value="DEATH-ASSOCIATED INHIBITOR OF APOPTOSIS 2"/>
    <property type="match status" value="1"/>
</dbReference>
<gene>
    <name evidence="1" type="ORF">CSUB01_06163</name>
</gene>
<dbReference type="OMA" id="NVICDFC"/>
<dbReference type="PANTHER" id="PTHR10044">
    <property type="entry name" value="INHIBITOR OF APOPTOSIS"/>
    <property type="match status" value="1"/>
</dbReference>
<dbReference type="GO" id="GO:0005634">
    <property type="term" value="C:nucleus"/>
    <property type="evidence" value="ECO:0007669"/>
    <property type="project" value="TreeGrafter"/>
</dbReference>
<evidence type="ECO:0000313" key="2">
    <source>
        <dbReference type="Proteomes" id="UP000027238"/>
    </source>
</evidence>
<dbReference type="EMBL" id="JMSE01001138">
    <property type="protein sequence ID" value="KDN64387.1"/>
    <property type="molecule type" value="Genomic_DNA"/>
</dbReference>
<keyword evidence="2" id="KW-1185">Reference proteome</keyword>
<dbReference type="SUPFAM" id="SSF57924">
    <property type="entry name" value="Inhibitor of apoptosis (IAP) repeat"/>
    <property type="match status" value="1"/>
</dbReference>
<dbReference type="InterPro" id="IPR050784">
    <property type="entry name" value="IAP"/>
</dbReference>
<dbReference type="GO" id="GO:0005737">
    <property type="term" value="C:cytoplasm"/>
    <property type="evidence" value="ECO:0007669"/>
    <property type="project" value="TreeGrafter"/>
</dbReference>
<dbReference type="AlphaFoldDB" id="A0A066X607"/>